<organism evidence="6 7">
    <name type="scientific">Serpentinimonas raichei</name>
    <dbReference type="NCBI Taxonomy" id="1458425"/>
    <lineage>
        <taxon>Bacteria</taxon>
        <taxon>Pseudomonadati</taxon>
        <taxon>Pseudomonadota</taxon>
        <taxon>Betaproteobacteria</taxon>
        <taxon>Burkholderiales</taxon>
        <taxon>Comamonadaceae</taxon>
        <taxon>Serpentinimonas</taxon>
    </lineage>
</organism>
<dbReference type="InterPro" id="IPR027417">
    <property type="entry name" value="P-loop_NTPase"/>
</dbReference>
<dbReference type="CDD" id="cd03255">
    <property type="entry name" value="ABC_MJ0796_LolCDE_FtsE"/>
    <property type="match status" value="1"/>
</dbReference>
<keyword evidence="4" id="KW-0067">ATP-binding</keyword>
<dbReference type="GO" id="GO:0005886">
    <property type="term" value="C:plasma membrane"/>
    <property type="evidence" value="ECO:0007669"/>
    <property type="project" value="TreeGrafter"/>
</dbReference>
<dbReference type="Gene3D" id="3.40.50.300">
    <property type="entry name" value="P-loop containing nucleotide triphosphate hydrolases"/>
    <property type="match status" value="1"/>
</dbReference>
<dbReference type="InterPro" id="IPR017911">
    <property type="entry name" value="MacB-like_ATP-bd"/>
</dbReference>
<keyword evidence="3" id="KW-0547">Nucleotide-binding</keyword>
<dbReference type="Proteomes" id="UP000067461">
    <property type="component" value="Chromosome"/>
</dbReference>
<dbReference type="GO" id="GO:0022857">
    <property type="term" value="F:transmembrane transporter activity"/>
    <property type="evidence" value="ECO:0007669"/>
    <property type="project" value="TreeGrafter"/>
</dbReference>
<proteinExistence type="predicted"/>
<dbReference type="AlphaFoldDB" id="A0A060NHH8"/>
<dbReference type="HOGENOM" id="CLU_000604_1_22_4"/>
<dbReference type="SUPFAM" id="SSF52540">
    <property type="entry name" value="P-loop containing nucleoside triphosphate hydrolases"/>
    <property type="match status" value="1"/>
</dbReference>
<dbReference type="OrthoDB" id="9802264at2"/>
<accession>A0A060NHH8</accession>
<dbReference type="STRING" id="1458425.SRAA_0723"/>
<dbReference type="GO" id="GO:0005524">
    <property type="term" value="F:ATP binding"/>
    <property type="evidence" value="ECO:0007669"/>
    <property type="project" value="UniProtKB-KW"/>
</dbReference>
<evidence type="ECO:0000313" key="7">
    <source>
        <dbReference type="Proteomes" id="UP000067461"/>
    </source>
</evidence>
<keyword evidence="7" id="KW-1185">Reference proteome</keyword>
<evidence type="ECO:0000256" key="3">
    <source>
        <dbReference type="ARBA" id="ARBA00022741"/>
    </source>
</evidence>
<dbReference type="GO" id="GO:0016887">
    <property type="term" value="F:ATP hydrolysis activity"/>
    <property type="evidence" value="ECO:0007669"/>
    <property type="project" value="InterPro"/>
</dbReference>
<evidence type="ECO:0000259" key="5">
    <source>
        <dbReference type="PROSITE" id="PS50893"/>
    </source>
</evidence>
<protein>
    <submittedName>
        <fullName evidence="6">ABC-type antimicrobial peptide transport system, ATPase component</fullName>
    </submittedName>
</protein>
<dbReference type="InterPro" id="IPR003593">
    <property type="entry name" value="AAA+_ATPase"/>
</dbReference>
<keyword evidence="2" id="KW-0472">Membrane</keyword>
<dbReference type="EMBL" id="AP014568">
    <property type="protein sequence ID" value="BAO80577.1"/>
    <property type="molecule type" value="Genomic_DNA"/>
</dbReference>
<sequence>MVDAKRSVVEVEGVSKTFGSGETAVQALKPCSFAVQEGELAALLGPSGSGKSTLLLAISLILEPTTGRIVVGGQEVYNNGWTGVDDRAFRRRHIGFIFQQHNLIPFLTAIENVALMMQLNGIGRREATRRAKELLGYLEIAHRADALPANLSGGEQQRVAIGRALANEPPLILADEPTAALDTERGTKVMALLKKIARERRSAVITVTHDHRMIEGFDSVYHLDDGVLARMPQAAAGH</sequence>
<dbReference type="KEGG" id="cbaa:SRAA_0723"/>
<dbReference type="PANTHER" id="PTHR24220">
    <property type="entry name" value="IMPORT ATP-BINDING PROTEIN"/>
    <property type="match status" value="1"/>
</dbReference>
<feature type="domain" description="ABC transporter" evidence="5">
    <location>
        <begin position="9"/>
        <end position="238"/>
    </location>
</feature>
<dbReference type="InterPro" id="IPR015854">
    <property type="entry name" value="ABC_transpr_LolD-like"/>
</dbReference>
<dbReference type="SMART" id="SM00382">
    <property type="entry name" value="AAA"/>
    <property type="match status" value="1"/>
</dbReference>
<evidence type="ECO:0000313" key="6">
    <source>
        <dbReference type="EMBL" id="BAO80577.1"/>
    </source>
</evidence>
<dbReference type="InterPro" id="IPR003439">
    <property type="entry name" value="ABC_transporter-like_ATP-bd"/>
</dbReference>
<evidence type="ECO:0000256" key="4">
    <source>
        <dbReference type="ARBA" id="ARBA00022840"/>
    </source>
</evidence>
<reference evidence="6 7" key="1">
    <citation type="journal article" date="2014" name="Nat. Commun.">
        <title>Physiological and genomic features of highly alkaliphilic hydrogen-utilizing Betaproteobacteria from a continental serpentinizing site.</title>
        <authorList>
            <person name="Suzuki S."/>
            <person name="Kuenen J.G."/>
            <person name="Schipper K."/>
            <person name="van der Velde S."/>
            <person name="Ishii S."/>
            <person name="Wu A."/>
            <person name="Sorokin D.Y."/>
            <person name="Tenney A."/>
            <person name="Meng X.Y."/>
            <person name="Morrill P.L."/>
            <person name="Kamagata Y."/>
            <person name="Muyzer G."/>
            <person name="Nealson K.H."/>
        </authorList>
    </citation>
    <scope>NUCLEOTIDE SEQUENCE [LARGE SCALE GENOMIC DNA]</scope>
    <source>
        <strain evidence="6 7">A1</strain>
    </source>
</reference>
<name>A0A060NHH8_9BURK</name>
<evidence type="ECO:0000256" key="1">
    <source>
        <dbReference type="ARBA" id="ARBA00022448"/>
    </source>
</evidence>
<dbReference type="PROSITE" id="PS50893">
    <property type="entry name" value="ABC_TRANSPORTER_2"/>
    <property type="match status" value="1"/>
</dbReference>
<keyword evidence="1" id="KW-0813">Transport</keyword>
<dbReference type="PROSITE" id="PS00211">
    <property type="entry name" value="ABC_TRANSPORTER_1"/>
    <property type="match status" value="1"/>
</dbReference>
<evidence type="ECO:0000256" key="2">
    <source>
        <dbReference type="ARBA" id="ARBA00022475"/>
    </source>
</evidence>
<dbReference type="Pfam" id="PF00005">
    <property type="entry name" value="ABC_tran"/>
    <property type="match status" value="1"/>
</dbReference>
<gene>
    <name evidence="6" type="ORF">SRAA_0723</name>
</gene>
<dbReference type="PANTHER" id="PTHR24220:SF86">
    <property type="entry name" value="ABC TRANSPORTER ABCH.1"/>
    <property type="match status" value="1"/>
</dbReference>
<keyword evidence="2" id="KW-1003">Cell membrane</keyword>
<dbReference type="InterPro" id="IPR017871">
    <property type="entry name" value="ABC_transporter-like_CS"/>
</dbReference>